<organism evidence="2 3">
    <name type="scientific">Plasmodium yoelii yoelii</name>
    <dbReference type="NCBI Taxonomy" id="73239"/>
    <lineage>
        <taxon>Eukaryota</taxon>
        <taxon>Sar</taxon>
        <taxon>Alveolata</taxon>
        <taxon>Apicomplexa</taxon>
        <taxon>Aconoidasida</taxon>
        <taxon>Haemosporida</taxon>
        <taxon>Plasmodiidae</taxon>
        <taxon>Plasmodium</taxon>
        <taxon>Plasmodium (Vinckeia)</taxon>
    </lineage>
</organism>
<keyword evidence="3" id="KW-1185">Reference proteome</keyword>
<evidence type="ECO:0000313" key="2">
    <source>
        <dbReference type="EMBL" id="EAA22262.1"/>
    </source>
</evidence>
<gene>
    <name evidence="2" type="ORF">PY02775</name>
</gene>
<dbReference type="KEGG" id="pyo:PY17X_0111700"/>
<dbReference type="STRING" id="73239.Q7RKX4"/>
<dbReference type="InParanoid" id="Q7RKX4"/>
<sequence length="414" mass="48904">ENKQNTNLLNVPQHSNEANKPEDNLNCEKKEDEKKVEKKEVEKKEVEVEVERGDEKGFENEFEESEFEDNINKHAFFKNKKQYETFIMFNDINVGKDNINLFMSMNISSYNKSCRKQNEAYNLYLKNEEGNKIENVNTSNIQNDNPVILYNYLTSEKCDLINDKINGQILEKFIGKKIESNENINTSENEIIKNNMLRSLLSINSKEEIKKIIENKIFGKNNENKKIVFSVVKQIDDAKFLYILKIILKEQNINCNQNKIKVLKVQKKKILYKTFYQKDNKSKALTLEYFLKPDHNAIGEMNCLVRSEECLLESDREKRNIEKIINANFEITTTTVSMATPTIINLFKNDYMLQNSYYCDIWSFYLCLNNQFNATIEFHQNMNKTNGNKLYKLSIRAHCENYETFFENFIEFLV</sequence>
<proteinExistence type="predicted"/>
<reference evidence="2 3" key="1">
    <citation type="journal article" date="2002" name="Nature">
        <title>Genome sequence and comparative analysis of the model rodent malaria parasite Plasmodium yoelii yoelii.</title>
        <authorList>
            <person name="Carlton J.M."/>
            <person name="Angiuoli S.V."/>
            <person name="Suh B.B."/>
            <person name="Kooij T.W."/>
            <person name="Pertea M."/>
            <person name="Silva J.C."/>
            <person name="Ermolaeva M.D."/>
            <person name="Allen J.E."/>
            <person name="Selengut J.D."/>
            <person name="Koo H.L."/>
            <person name="Peterson J.D."/>
            <person name="Pop M."/>
            <person name="Kosack D.S."/>
            <person name="Shumway M.F."/>
            <person name="Bidwell S.L."/>
            <person name="Shallom S.J."/>
            <person name="van Aken S.E."/>
            <person name="Riedmuller S.B."/>
            <person name="Feldblyum T.V."/>
            <person name="Cho J.K."/>
            <person name="Quackenbush J."/>
            <person name="Sedegah M."/>
            <person name="Shoaibi A."/>
            <person name="Cummings L.M."/>
            <person name="Florens L."/>
            <person name="Yates J.R."/>
            <person name="Raine J.D."/>
            <person name="Sinden R.E."/>
            <person name="Harris M.A."/>
            <person name="Cunningham D.A."/>
            <person name="Preiser P.R."/>
            <person name="Bergman L.W."/>
            <person name="Vaidya A.B."/>
            <person name="van Lin L.H."/>
            <person name="Janse C.J."/>
            <person name="Waters A.P."/>
            <person name="Smith H.O."/>
            <person name="White O.R."/>
            <person name="Salzberg S.L."/>
            <person name="Venter J.C."/>
            <person name="Fraser C.M."/>
            <person name="Hoffman S.L."/>
            <person name="Gardner M.J."/>
            <person name="Carucci D.J."/>
        </authorList>
    </citation>
    <scope>NUCLEOTIDE SEQUENCE [LARGE SCALE GENOMIC DNA]</scope>
    <source>
        <strain evidence="2 3">17XNL</strain>
    </source>
</reference>
<evidence type="ECO:0000256" key="1">
    <source>
        <dbReference type="SAM" id="MobiDB-lite"/>
    </source>
</evidence>
<dbReference type="AlphaFoldDB" id="Q7RKX4"/>
<feature type="region of interest" description="Disordered" evidence="1">
    <location>
        <begin position="1"/>
        <end position="39"/>
    </location>
</feature>
<evidence type="ECO:0000313" key="3">
    <source>
        <dbReference type="Proteomes" id="UP000008553"/>
    </source>
</evidence>
<feature type="non-terminal residue" evidence="2">
    <location>
        <position position="1"/>
    </location>
</feature>
<dbReference type="PaxDb" id="73239-Q7RKX4"/>
<feature type="compositionally biased region" description="Basic and acidic residues" evidence="1">
    <location>
        <begin position="17"/>
        <end position="39"/>
    </location>
</feature>
<accession>Q7RKX4</accession>
<dbReference type="EMBL" id="AABL01000770">
    <property type="protein sequence ID" value="EAA22262.1"/>
    <property type="molecule type" value="Genomic_DNA"/>
</dbReference>
<feature type="compositionally biased region" description="Polar residues" evidence="1">
    <location>
        <begin position="1"/>
        <end position="16"/>
    </location>
</feature>
<protein>
    <submittedName>
        <fullName evidence="2">Uncharacterized protein</fullName>
    </submittedName>
</protein>
<name>Q7RKX4_PLAYO</name>
<comment type="caution">
    <text evidence="2">The sequence shown here is derived from an EMBL/GenBank/DDBJ whole genome shotgun (WGS) entry which is preliminary data.</text>
</comment>
<dbReference type="Proteomes" id="UP000008553">
    <property type="component" value="Unassembled WGS sequence"/>
</dbReference>